<accession>A0A812RWQ0</accession>
<keyword evidence="2 3" id="KW-0040">ANK repeat</keyword>
<evidence type="ECO:0000256" key="1">
    <source>
        <dbReference type="ARBA" id="ARBA00022737"/>
    </source>
</evidence>
<dbReference type="AlphaFoldDB" id="A0A812RWQ0"/>
<name>A0A812RWQ0_9DINO</name>
<proteinExistence type="predicted"/>
<sequence>MALWDTGGQWLLCILGASFLVLVGQASRFKLQVHESLIARSDDKSLSPQTRQCIADGFIFFDWFAIPQITARKHGVNEETTKSDAALAVQSIPAYVELSNLFIALVPDLTHKDSLEPVNYASWLSRGWCRAELWCRLLSNKYDTSVVVVYTPTEAEFMFPLDWQDNSIVEGNFTVEADRSEVVRLGQIVVESKIRYLQKEGPLIHYRFYAALRPKLLQQERRDRDLASFLRQFRYDTLDVAAQDRSGMNAVMCATLSGDTALLRLLAEQRASMNHSLEGMSDLGYYDTQTPLMAAVKSQQDVSVLEALIELRAEINARARTGLVAMSFCRSPGHVRTLLEHRAEMTPSALSGMASFGGPECLSLLLSRRCDINLTEDNRHGPLQALTLFARGNSRAVETAKFLLERRADVNARMALTGGPAFWCLAARARLALVGFENEGSALMRLAGCMGGISALGYAALIGHEQLAQLYLDNGADPLPNDRGDTPEDLARAYQHYHLLPLLATFST</sequence>
<dbReference type="Gene3D" id="1.25.40.20">
    <property type="entry name" value="Ankyrin repeat-containing domain"/>
    <property type="match status" value="2"/>
</dbReference>
<evidence type="ECO:0000256" key="2">
    <source>
        <dbReference type="ARBA" id="ARBA00023043"/>
    </source>
</evidence>
<dbReference type="PROSITE" id="PS50088">
    <property type="entry name" value="ANK_REPEAT"/>
    <property type="match status" value="1"/>
</dbReference>
<evidence type="ECO:0000313" key="5">
    <source>
        <dbReference type="Proteomes" id="UP000604046"/>
    </source>
</evidence>
<dbReference type="PANTHER" id="PTHR24198:SF165">
    <property type="entry name" value="ANKYRIN REPEAT-CONTAINING PROTEIN-RELATED"/>
    <property type="match status" value="1"/>
</dbReference>
<dbReference type="InterPro" id="IPR036770">
    <property type="entry name" value="Ankyrin_rpt-contain_sf"/>
</dbReference>
<dbReference type="EMBL" id="CAJNDS010002372">
    <property type="protein sequence ID" value="CAE7453395.1"/>
    <property type="molecule type" value="Genomic_DNA"/>
</dbReference>
<dbReference type="SUPFAM" id="SSF48403">
    <property type="entry name" value="Ankyrin repeat"/>
    <property type="match status" value="1"/>
</dbReference>
<dbReference type="Pfam" id="PF12796">
    <property type="entry name" value="Ank_2"/>
    <property type="match status" value="1"/>
</dbReference>
<keyword evidence="1" id="KW-0677">Repeat</keyword>
<dbReference type="OrthoDB" id="407485at2759"/>
<gene>
    <name evidence="4" type="ORF">SNAT2548_LOCUS24876</name>
</gene>
<comment type="caution">
    <text evidence="4">The sequence shown here is derived from an EMBL/GenBank/DDBJ whole genome shotgun (WGS) entry which is preliminary data.</text>
</comment>
<dbReference type="PANTHER" id="PTHR24198">
    <property type="entry name" value="ANKYRIN REPEAT AND PROTEIN KINASE DOMAIN-CONTAINING PROTEIN"/>
    <property type="match status" value="1"/>
</dbReference>
<evidence type="ECO:0000313" key="4">
    <source>
        <dbReference type="EMBL" id="CAE7453395.1"/>
    </source>
</evidence>
<reference evidence="4" key="1">
    <citation type="submission" date="2021-02" db="EMBL/GenBank/DDBJ databases">
        <authorList>
            <person name="Dougan E. K."/>
            <person name="Rhodes N."/>
            <person name="Thang M."/>
            <person name="Chan C."/>
        </authorList>
    </citation>
    <scope>NUCLEOTIDE SEQUENCE</scope>
</reference>
<evidence type="ECO:0000256" key="3">
    <source>
        <dbReference type="PROSITE-ProRule" id="PRU00023"/>
    </source>
</evidence>
<dbReference type="SMART" id="SM00248">
    <property type="entry name" value="ANK"/>
    <property type="match status" value="5"/>
</dbReference>
<organism evidence="4 5">
    <name type="scientific">Symbiodinium natans</name>
    <dbReference type="NCBI Taxonomy" id="878477"/>
    <lineage>
        <taxon>Eukaryota</taxon>
        <taxon>Sar</taxon>
        <taxon>Alveolata</taxon>
        <taxon>Dinophyceae</taxon>
        <taxon>Suessiales</taxon>
        <taxon>Symbiodiniaceae</taxon>
        <taxon>Symbiodinium</taxon>
    </lineage>
</organism>
<feature type="repeat" description="ANK" evidence="3">
    <location>
        <begin position="451"/>
        <end position="483"/>
    </location>
</feature>
<dbReference type="Proteomes" id="UP000604046">
    <property type="component" value="Unassembled WGS sequence"/>
</dbReference>
<protein>
    <submittedName>
        <fullName evidence="4">Uncharacterized protein</fullName>
    </submittedName>
</protein>
<dbReference type="InterPro" id="IPR002110">
    <property type="entry name" value="Ankyrin_rpt"/>
</dbReference>
<keyword evidence="5" id="KW-1185">Reference proteome</keyword>